<dbReference type="AlphaFoldDB" id="A0A6B3LHX3"/>
<feature type="domain" description="DUF4097" evidence="1">
    <location>
        <begin position="19"/>
        <end position="178"/>
    </location>
</feature>
<protein>
    <recommendedName>
        <fullName evidence="1">DUF4097 domain-containing protein</fullName>
    </recommendedName>
</protein>
<proteinExistence type="predicted"/>
<dbReference type="InterPro" id="IPR012332">
    <property type="entry name" value="Autotransporter_pectin_lyase_C"/>
</dbReference>
<organism evidence="2 3">
    <name type="scientific">Pontibacter burrus</name>
    <dbReference type="NCBI Taxonomy" id="2704466"/>
    <lineage>
        <taxon>Bacteria</taxon>
        <taxon>Pseudomonadati</taxon>
        <taxon>Bacteroidota</taxon>
        <taxon>Cytophagia</taxon>
        <taxon>Cytophagales</taxon>
        <taxon>Hymenobacteraceae</taxon>
        <taxon>Pontibacter</taxon>
    </lineage>
</organism>
<reference evidence="2 3" key="1">
    <citation type="submission" date="2020-02" db="EMBL/GenBank/DDBJ databases">
        <authorList>
            <person name="Kim M.K."/>
        </authorList>
    </citation>
    <scope>NUCLEOTIDE SEQUENCE [LARGE SCALE GENOMIC DNA]</scope>
    <source>
        <strain evidence="2 3">BT327</strain>
    </source>
</reference>
<dbReference type="Proteomes" id="UP000474777">
    <property type="component" value="Unassembled WGS sequence"/>
</dbReference>
<comment type="caution">
    <text evidence="2">The sequence shown here is derived from an EMBL/GenBank/DDBJ whole genome shotgun (WGS) entry which is preliminary data.</text>
</comment>
<name>A0A6B3LHX3_9BACT</name>
<gene>
    <name evidence="2" type="ORF">GXP69_00655</name>
</gene>
<evidence type="ECO:0000259" key="1">
    <source>
        <dbReference type="Pfam" id="PF13349"/>
    </source>
</evidence>
<dbReference type="Gene3D" id="2.160.20.20">
    <property type="match status" value="1"/>
</dbReference>
<accession>A0A6B3LHX3</accession>
<dbReference type="RefSeq" id="WP_163910989.1">
    <property type="nucleotide sequence ID" value="NZ_JAAGWD010000001.1"/>
</dbReference>
<evidence type="ECO:0000313" key="2">
    <source>
        <dbReference type="EMBL" id="NEM96189.1"/>
    </source>
</evidence>
<dbReference type="Pfam" id="PF13349">
    <property type="entry name" value="DUF4097"/>
    <property type="match status" value="1"/>
</dbReference>
<dbReference type="InterPro" id="IPR025164">
    <property type="entry name" value="Toastrack_DUF4097"/>
</dbReference>
<evidence type="ECO:0000313" key="3">
    <source>
        <dbReference type="Proteomes" id="UP000474777"/>
    </source>
</evidence>
<dbReference type="EMBL" id="JAAGWD010000001">
    <property type="protein sequence ID" value="NEM96189.1"/>
    <property type="molecule type" value="Genomic_DNA"/>
</dbReference>
<keyword evidence="3" id="KW-1185">Reference proteome</keyword>
<sequence length="311" mass="33174">MKITGNLIIYPGDKTDYSKLTEVSGSIDVRQNATLTAPALTEVSGSIDVRQNATLTAPALTKSGSIYVSENATLTAPALTEVSGSIYVSENATLTAPALTEVSGSIDVRQNATLTAPALTKSGSIDVRQNATLTAPALTKSGSIDVSENATLTAPALKCKSNTATFGRKKHKILHNDGLCFYAESTRTSKGIKVYAGYTQLTISDGVVAGEKGYLVEKEGYSAHATSLKKAIADLNFKIVAEKLAKEPIYPDTVVSMQHYRLVTGACEYGCQQWMAQNNITVDAMPAKELLPLLEKTHAYGLDRFKQLIAF</sequence>